<feature type="compositionally biased region" description="Low complexity" evidence="1">
    <location>
        <begin position="78"/>
        <end position="89"/>
    </location>
</feature>
<dbReference type="PROSITE" id="PS51984">
    <property type="entry name" value="CPB1"/>
    <property type="match status" value="1"/>
</dbReference>
<dbReference type="AlphaFoldDB" id="A0A4S2N4Y1"/>
<proteinExistence type="predicted"/>
<dbReference type="EMBL" id="ML220113">
    <property type="protein sequence ID" value="TGZ84328.1"/>
    <property type="molecule type" value="Genomic_DNA"/>
</dbReference>
<evidence type="ECO:0000313" key="3">
    <source>
        <dbReference type="EMBL" id="TGZ84328.1"/>
    </source>
</evidence>
<organism evidence="3 4">
    <name type="scientific">Ascodesmis nigricans</name>
    <dbReference type="NCBI Taxonomy" id="341454"/>
    <lineage>
        <taxon>Eukaryota</taxon>
        <taxon>Fungi</taxon>
        <taxon>Dikarya</taxon>
        <taxon>Ascomycota</taxon>
        <taxon>Pezizomycotina</taxon>
        <taxon>Pezizomycetes</taxon>
        <taxon>Pezizales</taxon>
        <taxon>Ascodesmidaceae</taxon>
        <taxon>Ascodesmis</taxon>
    </lineage>
</organism>
<feature type="compositionally biased region" description="Polar residues" evidence="1">
    <location>
        <begin position="108"/>
        <end position="120"/>
    </location>
</feature>
<feature type="compositionally biased region" description="Pro residues" evidence="1">
    <location>
        <begin position="123"/>
        <end position="141"/>
    </location>
</feature>
<evidence type="ECO:0000313" key="4">
    <source>
        <dbReference type="Proteomes" id="UP000298138"/>
    </source>
</evidence>
<dbReference type="Proteomes" id="UP000298138">
    <property type="component" value="Unassembled WGS sequence"/>
</dbReference>
<dbReference type="OrthoDB" id="5357628at2759"/>
<evidence type="ECO:0000256" key="1">
    <source>
        <dbReference type="SAM" id="MobiDB-lite"/>
    </source>
</evidence>
<feature type="domain" description="Cryptic POLO box 1 (CPB1)" evidence="2">
    <location>
        <begin position="142"/>
        <end position="230"/>
    </location>
</feature>
<evidence type="ECO:0000259" key="2">
    <source>
        <dbReference type="PROSITE" id="PS51984"/>
    </source>
</evidence>
<sequence>MLRGLGSPNNHRSTMSLLMIYRIRWRSSIQRQLQQQREKKRKLDTGIKSAFPQSLLTKLLLSHANPQPDLPELPSPPRSRLGSSPAGSRVVTPLPQRKERLKSGYTPGLTTPSPLPQTNTAPSQPPKPAPLPAANPAPLPPLSSASPRTFTLQHLPSISHHTSTLILTLHPPTHVTLTIRHSSPPTIYTIYPGTQGVTVHNQHYSLPELPWKHLSAFRYARRFVEFVASRTLVATTRVAGDIVGKLWADGRAEVEFRGGVMIRVSASGEASVGRGDMYVYQHHLQKAVEVWKWLLDHPDEPQYQPESQSSKQSGSLRKEVFDVGLSEDEQGWEIDQNTKFVRNVGWCKPDEKNSKWWMRFLDGGEGHRGDSG</sequence>
<feature type="compositionally biased region" description="Pro residues" evidence="1">
    <location>
        <begin position="68"/>
        <end position="77"/>
    </location>
</feature>
<feature type="region of interest" description="Disordered" evidence="1">
    <location>
        <begin position="65"/>
        <end position="148"/>
    </location>
</feature>
<reference evidence="3 4" key="1">
    <citation type="submission" date="2019-04" db="EMBL/GenBank/DDBJ databases">
        <title>Comparative genomics and transcriptomics to analyze fruiting body development in filamentous ascomycetes.</title>
        <authorList>
            <consortium name="DOE Joint Genome Institute"/>
            <person name="Lutkenhaus R."/>
            <person name="Traeger S."/>
            <person name="Breuer J."/>
            <person name="Kuo A."/>
            <person name="Lipzen A."/>
            <person name="Pangilinan J."/>
            <person name="Dilworth D."/>
            <person name="Sandor L."/>
            <person name="Poggeler S."/>
            <person name="Barry K."/>
            <person name="Grigoriev I.V."/>
            <person name="Nowrousian M."/>
        </authorList>
    </citation>
    <scope>NUCLEOTIDE SEQUENCE [LARGE SCALE GENOMIC DNA]</scope>
    <source>
        <strain evidence="3 4">CBS 389.68</strain>
    </source>
</reference>
<dbReference type="InterPro" id="IPR033699">
    <property type="entry name" value="POLO_box_Plk4_1"/>
</dbReference>
<name>A0A4S2N4Y1_9PEZI</name>
<dbReference type="STRING" id="341454.A0A4S2N4Y1"/>
<gene>
    <name evidence="3" type="ORF">EX30DRAFT_104019</name>
</gene>
<protein>
    <recommendedName>
        <fullName evidence="2">Cryptic POLO box 1 (CPB1) domain-containing protein</fullName>
    </recommendedName>
</protein>
<keyword evidence="4" id="KW-1185">Reference proteome</keyword>
<accession>A0A4S2N4Y1</accession>
<dbReference type="InParanoid" id="A0A4S2N4Y1"/>